<name>A0AAD9DNM9_9TELE</name>
<evidence type="ECO:0000256" key="9">
    <source>
        <dbReference type="ARBA" id="ARBA00050338"/>
    </source>
</evidence>
<sequence length="341" mass="37481">ESTVGVGAPSGSLGYTSMESTSEHLDENVERIVNGEGLEVTALDAASEQAKAVTLRKTVCYIVSAVIFNSKGEVLMVQEVKRECYGHWYLPAGRMEAGESIIEALQREVREEAGVDCRPITLLLVQERGPRWIRFAFLAEVTGGNLKTTAEADFESLQAQWWDREAPLPLRSQDILALIDAGIKYRQRPWFPISLPTNLPCHVVCQRLLFTFTSAGTSPGDNDEERLWLLLGNHAGDGETETRPHLPIVVTAKTHTFAWAGLKLLQECLPSSCLMLTANIRGVLGVQHSGRVPGEMDGICFNTLATLEHLEEGANLIGPPPLETPFHLSLCRSRDLRNTPG</sequence>
<evidence type="ECO:0000256" key="2">
    <source>
        <dbReference type="ARBA" id="ARBA00001946"/>
    </source>
</evidence>
<evidence type="ECO:0000256" key="17">
    <source>
        <dbReference type="ARBA" id="ARBA00083158"/>
    </source>
</evidence>
<dbReference type="SUPFAM" id="SSF55811">
    <property type="entry name" value="Nudix"/>
    <property type="match status" value="1"/>
</dbReference>
<dbReference type="GO" id="GO:0046872">
    <property type="term" value="F:metal ion binding"/>
    <property type="evidence" value="ECO:0007669"/>
    <property type="project" value="UniProtKB-KW"/>
</dbReference>
<evidence type="ECO:0000256" key="5">
    <source>
        <dbReference type="ARBA" id="ARBA00022801"/>
    </source>
</evidence>
<keyword evidence="21" id="KW-1185">Reference proteome</keyword>
<dbReference type="InterPro" id="IPR015797">
    <property type="entry name" value="NUDIX_hydrolase-like_dom_sf"/>
</dbReference>
<evidence type="ECO:0000256" key="14">
    <source>
        <dbReference type="ARBA" id="ARBA00071481"/>
    </source>
</evidence>
<dbReference type="Gene3D" id="3.90.79.10">
    <property type="entry name" value="Nucleoside Triphosphate Pyrophosphohydrolase"/>
    <property type="match status" value="1"/>
</dbReference>
<keyword evidence="7" id="KW-0464">Manganese</keyword>
<dbReference type="CDD" id="cd04671">
    <property type="entry name" value="NUDIX_8DGDPP_Nudt18"/>
    <property type="match status" value="1"/>
</dbReference>
<dbReference type="PROSITE" id="PS00893">
    <property type="entry name" value="NUDIX_BOX"/>
    <property type="match status" value="1"/>
</dbReference>
<keyword evidence="5 18" id="KW-0378">Hydrolase</keyword>
<dbReference type="GO" id="GO:0044716">
    <property type="term" value="F:8-oxo-GDP phosphatase activity"/>
    <property type="evidence" value="ECO:0007669"/>
    <property type="project" value="TreeGrafter"/>
</dbReference>
<accession>A0AAD9DNM9</accession>
<dbReference type="PROSITE" id="PS51462">
    <property type="entry name" value="NUDIX"/>
    <property type="match status" value="1"/>
</dbReference>
<dbReference type="PANTHER" id="PTHR22769">
    <property type="entry name" value="MUTT/NUDIX HYDROLASE"/>
    <property type="match status" value="1"/>
</dbReference>
<dbReference type="PRINTS" id="PR00502">
    <property type="entry name" value="NUDIXFAMILY"/>
</dbReference>
<evidence type="ECO:0000259" key="19">
    <source>
        <dbReference type="PROSITE" id="PS51462"/>
    </source>
</evidence>
<evidence type="ECO:0000256" key="11">
    <source>
        <dbReference type="ARBA" id="ARBA00052843"/>
    </source>
</evidence>
<dbReference type="FunFam" id="3.90.79.10:FF:000080">
    <property type="entry name" value="8-oxo-dGDP phosphatase NUDT18"/>
    <property type="match status" value="1"/>
</dbReference>
<comment type="catalytic activity">
    <reaction evidence="11">
        <text>2-oxo-dADP + H2O = 2-oxo-dAMP + phosphate + H(+)</text>
        <dbReference type="Rhea" id="RHEA:35223"/>
        <dbReference type="ChEBI" id="CHEBI:15377"/>
        <dbReference type="ChEBI" id="CHEBI:15378"/>
        <dbReference type="ChEBI" id="CHEBI:43474"/>
        <dbReference type="ChEBI" id="CHEBI:63212"/>
        <dbReference type="ChEBI" id="CHEBI:71363"/>
    </reaction>
    <physiologicalReaction direction="left-to-right" evidence="11">
        <dbReference type="Rhea" id="RHEA:35224"/>
    </physiologicalReaction>
</comment>
<comment type="cofactor">
    <cofactor evidence="1">
        <name>Mn(2+)</name>
        <dbReference type="ChEBI" id="CHEBI:29035"/>
    </cofactor>
</comment>
<dbReference type="EMBL" id="JAROKS010000024">
    <property type="protein sequence ID" value="KAK1787024.1"/>
    <property type="molecule type" value="Genomic_DNA"/>
</dbReference>
<comment type="function">
    <text evidence="12">Mediates the hydrolysis of oxidized nucleoside diphosphate derivatives. Hydrolyzes 8-oxo-7,8-dihydroguanine (8-oxo-Gua)-containing deoxyribo- and ribonucleoside diphosphates to the monophosphates. Hydrolyzes 8-oxo-dGDP and 8-oxo-GDP with the same efficiencies. Also hydrolyzes 8-OH-dADP and 2-OH-dADP. Exhibited no or minimal hydrolysis activity against 8-oxo-dGTP, 8-oxo-GTP, dGTP, GTP, dGDP and GDP. Probably removes oxidized guanine nucleotides from both the DNA and RNA precursor pools.</text>
</comment>
<dbReference type="InterPro" id="IPR042970">
    <property type="entry name" value="NUDT18_NUDIX"/>
</dbReference>
<gene>
    <name evidence="20" type="ORF">P4O66_017401</name>
</gene>
<evidence type="ECO:0000256" key="13">
    <source>
        <dbReference type="ARBA" id="ARBA00066482"/>
    </source>
</evidence>
<keyword evidence="6" id="KW-0460">Magnesium</keyword>
<reference evidence="20" key="1">
    <citation type="submission" date="2023-03" db="EMBL/GenBank/DDBJ databases">
        <title>Electrophorus voltai genome.</title>
        <authorList>
            <person name="Bian C."/>
        </authorList>
    </citation>
    <scope>NUCLEOTIDE SEQUENCE</scope>
    <source>
        <strain evidence="20">CB-2022</strain>
        <tissue evidence="20">Muscle</tissue>
    </source>
</reference>
<evidence type="ECO:0000256" key="7">
    <source>
        <dbReference type="ARBA" id="ARBA00023211"/>
    </source>
</evidence>
<evidence type="ECO:0000256" key="4">
    <source>
        <dbReference type="ARBA" id="ARBA00022723"/>
    </source>
</evidence>
<evidence type="ECO:0000256" key="8">
    <source>
        <dbReference type="ARBA" id="ARBA00050269"/>
    </source>
</evidence>
<dbReference type="PANTHER" id="PTHR22769:SF56">
    <property type="entry name" value="8-OXO-DGDP PHOSPHATASE NUDT18"/>
    <property type="match status" value="1"/>
</dbReference>
<keyword evidence="4" id="KW-0479">Metal-binding</keyword>
<comment type="similarity">
    <text evidence="3 18">Belongs to the Nudix hydrolase family.</text>
</comment>
<dbReference type="GO" id="GO:0044715">
    <property type="term" value="F:8-oxo-dGDP phosphatase activity"/>
    <property type="evidence" value="ECO:0007669"/>
    <property type="project" value="TreeGrafter"/>
</dbReference>
<comment type="caution">
    <text evidence="20">The sequence shown here is derived from an EMBL/GenBank/DDBJ whole genome shotgun (WGS) entry which is preliminary data.</text>
</comment>
<protein>
    <recommendedName>
        <fullName evidence="14">8-oxo-dGDP phosphatase NUDT18</fullName>
        <ecNumber evidence="13">3.6.1.58</ecNumber>
    </recommendedName>
    <alternativeName>
        <fullName evidence="17">2-hydroxy-dADP phosphatase</fullName>
    </alternativeName>
    <alternativeName>
        <fullName evidence="15">7,8-dihydro-8-oxoguanine phosphatase</fullName>
    </alternativeName>
    <alternativeName>
        <fullName evidence="16">Nucleoside diphosphate-linked moiety X motif 18</fullName>
    </alternativeName>
</protein>
<comment type="catalytic activity">
    <reaction evidence="9">
        <text>8-oxo-dADP + H2O = 8-oxo-dAMP + phosphate + H(+)</text>
        <dbReference type="Rhea" id="RHEA:35219"/>
        <dbReference type="ChEBI" id="CHEBI:15377"/>
        <dbReference type="ChEBI" id="CHEBI:15378"/>
        <dbReference type="ChEBI" id="CHEBI:43474"/>
        <dbReference type="ChEBI" id="CHEBI:71361"/>
        <dbReference type="ChEBI" id="CHEBI:71362"/>
    </reaction>
    <physiologicalReaction direction="left-to-right" evidence="9">
        <dbReference type="Rhea" id="RHEA:35220"/>
    </physiologicalReaction>
</comment>
<evidence type="ECO:0000256" key="6">
    <source>
        <dbReference type="ARBA" id="ARBA00022842"/>
    </source>
</evidence>
<dbReference type="AlphaFoldDB" id="A0AAD9DNM9"/>
<dbReference type="EC" id="3.6.1.58" evidence="13"/>
<dbReference type="InterPro" id="IPR020084">
    <property type="entry name" value="NUDIX_hydrolase_CS"/>
</dbReference>
<dbReference type="Pfam" id="PF00293">
    <property type="entry name" value="NUDIX"/>
    <property type="match status" value="1"/>
</dbReference>
<evidence type="ECO:0000256" key="10">
    <source>
        <dbReference type="ARBA" id="ARBA00051185"/>
    </source>
</evidence>
<feature type="domain" description="Nudix hydrolase" evidence="19">
    <location>
        <begin position="58"/>
        <end position="192"/>
    </location>
</feature>
<dbReference type="InterPro" id="IPR000086">
    <property type="entry name" value="NUDIX_hydrolase_dom"/>
</dbReference>
<dbReference type="InterPro" id="IPR020476">
    <property type="entry name" value="Nudix_hydrolase"/>
</dbReference>
<evidence type="ECO:0000256" key="12">
    <source>
        <dbReference type="ARBA" id="ARBA00056193"/>
    </source>
</evidence>
<comment type="catalytic activity">
    <reaction evidence="10">
        <text>8-oxo-GDP + H2O = 8-oxo-GMP + phosphate + H(+)</text>
        <dbReference type="Rhea" id="RHEA:62356"/>
        <dbReference type="ChEBI" id="CHEBI:15377"/>
        <dbReference type="ChEBI" id="CHEBI:15378"/>
        <dbReference type="ChEBI" id="CHEBI:43474"/>
        <dbReference type="ChEBI" id="CHEBI:143554"/>
        <dbReference type="ChEBI" id="CHEBI:145694"/>
        <dbReference type="EC" id="3.6.1.58"/>
    </reaction>
    <physiologicalReaction direction="left-to-right" evidence="10">
        <dbReference type="Rhea" id="RHEA:62357"/>
    </physiologicalReaction>
</comment>
<organism evidence="20 21">
    <name type="scientific">Electrophorus voltai</name>
    <dbReference type="NCBI Taxonomy" id="2609070"/>
    <lineage>
        <taxon>Eukaryota</taxon>
        <taxon>Metazoa</taxon>
        <taxon>Chordata</taxon>
        <taxon>Craniata</taxon>
        <taxon>Vertebrata</taxon>
        <taxon>Euteleostomi</taxon>
        <taxon>Actinopterygii</taxon>
        <taxon>Neopterygii</taxon>
        <taxon>Teleostei</taxon>
        <taxon>Ostariophysi</taxon>
        <taxon>Gymnotiformes</taxon>
        <taxon>Gymnotoidei</taxon>
        <taxon>Gymnotidae</taxon>
        <taxon>Electrophorus</taxon>
    </lineage>
</organism>
<proteinExistence type="inferred from homology"/>
<evidence type="ECO:0000313" key="21">
    <source>
        <dbReference type="Proteomes" id="UP001239994"/>
    </source>
</evidence>
<evidence type="ECO:0000256" key="3">
    <source>
        <dbReference type="ARBA" id="ARBA00005582"/>
    </source>
</evidence>
<comment type="catalytic activity">
    <reaction evidence="8">
        <text>8-oxo-dGDP + H2O = 8-oxo-dGMP + phosphate + H(+)</text>
        <dbReference type="Rhea" id="RHEA:32063"/>
        <dbReference type="ChEBI" id="CHEBI:15377"/>
        <dbReference type="ChEBI" id="CHEBI:15378"/>
        <dbReference type="ChEBI" id="CHEBI:43474"/>
        <dbReference type="ChEBI" id="CHEBI:63224"/>
        <dbReference type="ChEBI" id="CHEBI:63715"/>
        <dbReference type="EC" id="3.6.1.58"/>
    </reaction>
    <physiologicalReaction direction="left-to-right" evidence="8">
        <dbReference type="Rhea" id="RHEA:32064"/>
    </physiologicalReaction>
</comment>
<evidence type="ECO:0000256" key="16">
    <source>
        <dbReference type="ARBA" id="ARBA00080473"/>
    </source>
</evidence>
<evidence type="ECO:0000256" key="15">
    <source>
        <dbReference type="ARBA" id="ARBA00076305"/>
    </source>
</evidence>
<evidence type="ECO:0000256" key="1">
    <source>
        <dbReference type="ARBA" id="ARBA00001936"/>
    </source>
</evidence>
<evidence type="ECO:0000256" key="18">
    <source>
        <dbReference type="RuleBase" id="RU003476"/>
    </source>
</evidence>
<evidence type="ECO:0000313" key="20">
    <source>
        <dbReference type="EMBL" id="KAK1787024.1"/>
    </source>
</evidence>
<dbReference type="Proteomes" id="UP001239994">
    <property type="component" value="Unassembled WGS sequence"/>
</dbReference>
<feature type="non-terminal residue" evidence="20">
    <location>
        <position position="341"/>
    </location>
</feature>
<comment type="cofactor">
    <cofactor evidence="2">
        <name>Mg(2+)</name>
        <dbReference type="ChEBI" id="CHEBI:18420"/>
    </cofactor>
</comment>